<sequence>MARTGKSGQVESIGLILIVVLIALLFVDYNEVFNSDQTVGEKLDALITNEEVDDINDDVQYDEIINPAEEGDFVDIN</sequence>
<feature type="transmembrane region" description="Helical" evidence="1">
    <location>
        <begin position="12"/>
        <end position="29"/>
    </location>
</feature>
<evidence type="ECO:0000256" key="1">
    <source>
        <dbReference type="SAM" id="Phobius"/>
    </source>
</evidence>
<evidence type="ECO:0000313" key="3">
    <source>
        <dbReference type="Proteomes" id="UP000034107"/>
    </source>
</evidence>
<dbReference type="EMBL" id="LCLS01000019">
    <property type="protein sequence ID" value="KKU21273.1"/>
    <property type="molecule type" value="Genomic_DNA"/>
</dbReference>
<protein>
    <submittedName>
        <fullName evidence="2">Uncharacterized protein</fullName>
    </submittedName>
</protein>
<name>A0A0G1QU24_9BACT</name>
<reference evidence="2 3" key="1">
    <citation type="journal article" date="2015" name="Nature">
        <title>rRNA introns, odd ribosomes, and small enigmatic genomes across a large radiation of phyla.</title>
        <authorList>
            <person name="Brown C.T."/>
            <person name="Hug L.A."/>
            <person name="Thomas B.C."/>
            <person name="Sharon I."/>
            <person name="Castelle C.J."/>
            <person name="Singh A."/>
            <person name="Wilkins M.J."/>
            <person name="Williams K.H."/>
            <person name="Banfield J.F."/>
        </authorList>
    </citation>
    <scope>NUCLEOTIDE SEQUENCE [LARGE SCALE GENOMIC DNA]</scope>
</reference>
<keyword evidence="1" id="KW-1133">Transmembrane helix</keyword>
<evidence type="ECO:0000313" key="2">
    <source>
        <dbReference type="EMBL" id="KKU21273.1"/>
    </source>
</evidence>
<keyword evidence="1" id="KW-0472">Membrane</keyword>
<proteinExistence type="predicted"/>
<dbReference type="AlphaFoldDB" id="A0A0G1QU24"/>
<accession>A0A0G1QU24</accession>
<dbReference type="Proteomes" id="UP000034107">
    <property type="component" value="Unassembled WGS sequence"/>
</dbReference>
<gene>
    <name evidence="2" type="ORF">UX31_C0019G0002</name>
</gene>
<organism evidence="2 3">
    <name type="scientific">Candidatus Nomurabacteria bacterium GW2011_GWA1_46_11</name>
    <dbReference type="NCBI Taxonomy" id="1618732"/>
    <lineage>
        <taxon>Bacteria</taxon>
        <taxon>Candidatus Nomuraibacteriota</taxon>
    </lineage>
</organism>
<keyword evidence="1" id="KW-0812">Transmembrane</keyword>
<comment type="caution">
    <text evidence="2">The sequence shown here is derived from an EMBL/GenBank/DDBJ whole genome shotgun (WGS) entry which is preliminary data.</text>
</comment>